<protein>
    <submittedName>
        <fullName evidence="3">Retrovirus-related Pol polyprotein from transposon 17.6</fullName>
    </submittedName>
</protein>
<dbReference type="FunFam" id="3.30.70.270:FF:000063">
    <property type="entry name" value="Zinc knuckle domaincontaining protein"/>
    <property type="match status" value="1"/>
</dbReference>
<evidence type="ECO:0000259" key="2">
    <source>
        <dbReference type="Pfam" id="PF17919"/>
    </source>
</evidence>
<evidence type="ECO:0000259" key="1">
    <source>
        <dbReference type="Pfam" id="PF00078"/>
    </source>
</evidence>
<dbReference type="Gene3D" id="3.30.70.270">
    <property type="match status" value="2"/>
</dbReference>
<dbReference type="Pfam" id="PF00078">
    <property type="entry name" value="RVT_1"/>
    <property type="match status" value="1"/>
</dbReference>
<dbReference type="Gene3D" id="3.10.20.370">
    <property type="match status" value="1"/>
</dbReference>
<dbReference type="InterPro" id="IPR043502">
    <property type="entry name" value="DNA/RNA_pol_sf"/>
</dbReference>
<evidence type="ECO:0000313" key="4">
    <source>
        <dbReference type="Proteomes" id="UP000075243"/>
    </source>
</evidence>
<dbReference type="SUPFAM" id="SSF56672">
    <property type="entry name" value="DNA/RNA polymerases"/>
    <property type="match status" value="1"/>
</dbReference>
<name>A0A151R1T5_CAJCA</name>
<dbReference type="Proteomes" id="UP000075243">
    <property type="component" value="Unassembled WGS sequence"/>
</dbReference>
<dbReference type="CDD" id="cd01647">
    <property type="entry name" value="RT_LTR"/>
    <property type="match status" value="1"/>
</dbReference>
<sequence length="239" mass="27756">MFRKSYGNFEYLVMPFGVTNAPAIFMDYMNKIFHQYLDKFVVVFTDDILTYSKTREEHEEHLKVVIQTLRDRLYAKLSKCDFWLKEDSFLGHVITRGGIVVDPSKVEAILKWETLKSVSEIRSFIGLVNYYRKFIEGFSKIALPLTKLTKNDVAFVWDSRCERSFQILKEKLISSLVLVLSDLNKSFVVYCEASKMGLRGVLMQEGKVVAYASTQLKIHERNYPTHDLELVVVVLTLKI</sequence>
<reference evidence="3" key="1">
    <citation type="journal article" date="2012" name="Nat. Biotechnol.">
        <title>Draft genome sequence of pigeonpea (Cajanus cajan), an orphan legume crop of resource-poor farmers.</title>
        <authorList>
            <person name="Varshney R.K."/>
            <person name="Chen W."/>
            <person name="Li Y."/>
            <person name="Bharti A.K."/>
            <person name="Saxena R.K."/>
            <person name="Schlueter J.A."/>
            <person name="Donoghue M.T."/>
            <person name="Azam S."/>
            <person name="Fan G."/>
            <person name="Whaley A.M."/>
            <person name="Farmer A.D."/>
            <person name="Sheridan J."/>
            <person name="Iwata A."/>
            <person name="Tuteja R."/>
            <person name="Penmetsa R.V."/>
            <person name="Wu W."/>
            <person name="Upadhyaya H.D."/>
            <person name="Yang S.P."/>
            <person name="Shah T."/>
            <person name="Saxena K.B."/>
            <person name="Michael T."/>
            <person name="McCombie W.R."/>
            <person name="Yang B."/>
            <person name="Zhang G."/>
            <person name="Yang H."/>
            <person name="Wang J."/>
            <person name="Spillane C."/>
            <person name="Cook D.R."/>
            <person name="May G.D."/>
            <person name="Xu X."/>
            <person name="Jackson S.A."/>
        </authorList>
    </citation>
    <scope>NUCLEOTIDE SEQUENCE [LARGE SCALE GENOMIC DNA]</scope>
</reference>
<dbReference type="Pfam" id="PF17919">
    <property type="entry name" value="RT_RNaseH_2"/>
    <property type="match status" value="1"/>
</dbReference>
<dbReference type="Gramene" id="C.cajan_40363.t">
    <property type="protein sequence ID" value="C.cajan_40363.t.cds1"/>
    <property type="gene ID" value="C.cajan_40363"/>
</dbReference>
<dbReference type="PANTHER" id="PTHR33064">
    <property type="entry name" value="POL PROTEIN"/>
    <property type="match status" value="1"/>
</dbReference>
<dbReference type="PANTHER" id="PTHR33064:SF37">
    <property type="entry name" value="RIBONUCLEASE H"/>
    <property type="match status" value="1"/>
</dbReference>
<keyword evidence="4" id="KW-1185">Reference proteome</keyword>
<feature type="domain" description="Reverse transcriptase/retrotransposon-derived protein RNase H-like" evidence="2">
    <location>
        <begin position="157"/>
        <end position="238"/>
    </location>
</feature>
<dbReference type="EMBL" id="KQ484209">
    <property type="protein sequence ID" value="KYP36496.1"/>
    <property type="molecule type" value="Genomic_DNA"/>
</dbReference>
<accession>A0A151R1T5</accession>
<feature type="domain" description="Reverse transcriptase" evidence="1">
    <location>
        <begin position="6"/>
        <end position="93"/>
    </location>
</feature>
<gene>
    <name evidence="3" type="ORF">KK1_042390</name>
</gene>
<evidence type="ECO:0000313" key="3">
    <source>
        <dbReference type="EMBL" id="KYP36496.1"/>
    </source>
</evidence>
<proteinExistence type="predicted"/>
<dbReference type="InterPro" id="IPR000477">
    <property type="entry name" value="RT_dom"/>
</dbReference>
<dbReference type="InterPro" id="IPR043128">
    <property type="entry name" value="Rev_trsase/Diguanyl_cyclase"/>
</dbReference>
<dbReference type="InterPro" id="IPR051320">
    <property type="entry name" value="Viral_Replic_Matur_Polypro"/>
</dbReference>
<dbReference type="InterPro" id="IPR041577">
    <property type="entry name" value="RT_RNaseH_2"/>
</dbReference>
<dbReference type="AlphaFoldDB" id="A0A151R1T5"/>
<organism evidence="3 4">
    <name type="scientific">Cajanus cajan</name>
    <name type="common">Pigeon pea</name>
    <name type="synonym">Cajanus indicus</name>
    <dbReference type="NCBI Taxonomy" id="3821"/>
    <lineage>
        <taxon>Eukaryota</taxon>
        <taxon>Viridiplantae</taxon>
        <taxon>Streptophyta</taxon>
        <taxon>Embryophyta</taxon>
        <taxon>Tracheophyta</taxon>
        <taxon>Spermatophyta</taxon>
        <taxon>Magnoliopsida</taxon>
        <taxon>eudicotyledons</taxon>
        <taxon>Gunneridae</taxon>
        <taxon>Pentapetalae</taxon>
        <taxon>rosids</taxon>
        <taxon>fabids</taxon>
        <taxon>Fabales</taxon>
        <taxon>Fabaceae</taxon>
        <taxon>Papilionoideae</taxon>
        <taxon>50 kb inversion clade</taxon>
        <taxon>NPAAA clade</taxon>
        <taxon>indigoferoid/millettioid clade</taxon>
        <taxon>Phaseoleae</taxon>
        <taxon>Cajanus</taxon>
    </lineage>
</organism>